<keyword evidence="3" id="KW-1185">Reference proteome</keyword>
<feature type="domain" description="HTH LytTR-type" evidence="1">
    <location>
        <begin position="33"/>
        <end position="123"/>
    </location>
</feature>
<organism evidence="2 3">
    <name type="scientific">Spirosoma endbachense</name>
    <dbReference type="NCBI Taxonomy" id="2666025"/>
    <lineage>
        <taxon>Bacteria</taxon>
        <taxon>Pseudomonadati</taxon>
        <taxon>Bacteroidota</taxon>
        <taxon>Cytophagia</taxon>
        <taxon>Cytophagales</taxon>
        <taxon>Cytophagaceae</taxon>
        <taxon>Spirosoma</taxon>
    </lineage>
</organism>
<dbReference type="EMBL" id="CP045997">
    <property type="protein sequence ID" value="QHV96714.1"/>
    <property type="molecule type" value="Genomic_DNA"/>
</dbReference>
<evidence type="ECO:0000259" key="1">
    <source>
        <dbReference type="PROSITE" id="PS50930"/>
    </source>
</evidence>
<dbReference type="GO" id="GO:0003677">
    <property type="term" value="F:DNA binding"/>
    <property type="evidence" value="ECO:0007669"/>
    <property type="project" value="InterPro"/>
</dbReference>
<dbReference type="Gene3D" id="2.40.50.1020">
    <property type="entry name" value="LytTr DNA-binding domain"/>
    <property type="match status" value="1"/>
</dbReference>
<dbReference type="Pfam" id="PF04397">
    <property type="entry name" value="LytTR"/>
    <property type="match status" value="1"/>
</dbReference>
<dbReference type="SMART" id="SM00850">
    <property type="entry name" value="LytTR"/>
    <property type="match status" value="1"/>
</dbReference>
<name>A0A6P1VVP9_9BACT</name>
<dbReference type="InterPro" id="IPR007492">
    <property type="entry name" value="LytTR_DNA-bd_dom"/>
</dbReference>
<sequence>MINTTYLSTLTNPSSLYRVEVPSFTHLRPNTQIVYLRGSVQYTYIYYEDGQVDLMSYSIKRLSALRPNLLRVHKGYAVNPAYIVNIRHANLRDTDLTVQLNNKQIIIPVSRRQAKVVISALRLSWAN</sequence>
<dbReference type="AlphaFoldDB" id="A0A6P1VVP9"/>
<dbReference type="PROSITE" id="PS50930">
    <property type="entry name" value="HTH_LYTTR"/>
    <property type="match status" value="1"/>
</dbReference>
<evidence type="ECO:0000313" key="2">
    <source>
        <dbReference type="EMBL" id="QHV96714.1"/>
    </source>
</evidence>
<dbReference type="KEGG" id="senf:GJR95_17615"/>
<proteinExistence type="predicted"/>
<protein>
    <recommendedName>
        <fullName evidence="1">HTH LytTR-type domain-containing protein</fullName>
    </recommendedName>
</protein>
<evidence type="ECO:0000313" key="3">
    <source>
        <dbReference type="Proteomes" id="UP000464577"/>
    </source>
</evidence>
<gene>
    <name evidence="2" type="ORF">GJR95_17615</name>
</gene>
<accession>A0A6P1VVP9</accession>
<reference evidence="2 3" key="1">
    <citation type="submission" date="2019-11" db="EMBL/GenBank/DDBJ databases">
        <title>Spirosoma endbachense sp. nov., isolated from a natural salt meadow.</title>
        <authorList>
            <person name="Rojas J."/>
            <person name="Ambika Manirajan B."/>
            <person name="Ratering S."/>
            <person name="Suarez C."/>
            <person name="Geissler-Plaum R."/>
            <person name="Schnell S."/>
        </authorList>
    </citation>
    <scope>NUCLEOTIDE SEQUENCE [LARGE SCALE GENOMIC DNA]</scope>
    <source>
        <strain evidence="2 3">I-24</strain>
    </source>
</reference>
<dbReference type="Proteomes" id="UP000464577">
    <property type="component" value="Chromosome"/>
</dbReference>